<evidence type="ECO:0000256" key="14">
    <source>
        <dbReference type="SAM" id="Coils"/>
    </source>
</evidence>
<sequence>MAENIFLEVVTPSKAVVSEEAQIVVAPGSEGEFGVLKGHTTFLTSLKVGTLRYKDSSGKEKFVFINGGFAEALPNKVTLLAESAEKKEDIDIERAKQAKERAERRLAAKAEDFDFARAEAALRRAIHRLSVVNS</sequence>
<accession>A0A1W1H943</accession>
<dbReference type="NCBIfam" id="NF009980">
    <property type="entry name" value="PRK13446.1"/>
    <property type="match status" value="1"/>
</dbReference>
<evidence type="ECO:0000256" key="12">
    <source>
        <dbReference type="HAMAP-Rule" id="MF_00530"/>
    </source>
</evidence>
<comment type="similarity">
    <text evidence="3 12 13">Belongs to the ATPase epsilon chain family.</text>
</comment>
<dbReference type="FunFam" id="1.20.5.440:FF:000001">
    <property type="entry name" value="ATP synthase epsilon chain"/>
    <property type="match status" value="1"/>
</dbReference>
<dbReference type="Gene3D" id="2.60.15.10">
    <property type="entry name" value="F0F1 ATP synthase delta/epsilon subunit, N-terminal"/>
    <property type="match status" value="1"/>
</dbReference>
<dbReference type="RefSeq" id="WP_080805532.1">
    <property type="nucleotide sequence ID" value="NZ_LT828550.1"/>
</dbReference>
<feature type="domain" description="ATP synthase epsilon subunit C-terminal" evidence="15">
    <location>
        <begin position="88"/>
        <end position="132"/>
    </location>
</feature>
<dbReference type="EMBL" id="FWEV01000074">
    <property type="protein sequence ID" value="SLM28973.1"/>
    <property type="molecule type" value="Genomic_DNA"/>
</dbReference>
<evidence type="ECO:0000313" key="17">
    <source>
        <dbReference type="EMBL" id="SLM28973.1"/>
    </source>
</evidence>
<dbReference type="PANTHER" id="PTHR13822:SF10">
    <property type="entry name" value="ATP SYNTHASE EPSILON CHAIN, CHLOROPLASTIC"/>
    <property type="match status" value="1"/>
</dbReference>
<evidence type="ECO:0000256" key="9">
    <source>
        <dbReference type="ARBA" id="ARBA00023136"/>
    </source>
</evidence>
<organism evidence="17 18">
    <name type="scientific">Desulfamplus magnetovallimortis</name>
    <dbReference type="NCBI Taxonomy" id="1246637"/>
    <lineage>
        <taxon>Bacteria</taxon>
        <taxon>Pseudomonadati</taxon>
        <taxon>Thermodesulfobacteriota</taxon>
        <taxon>Desulfobacteria</taxon>
        <taxon>Desulfobacterales</taxon>
        <taxon>Desulfobacteraceae</taxon>
        <taxon>Desulfamplus</taxon>
    </lineage>
</organism>
<keyword evidence="14" id="KW-0175">Coiled coil</keyword>
<dbReference type="SUPFAM" id="SSF51344">
    <property type="entry name" value="Epsilon subunit of F1F0-ATP synthase N-terminal domain"/>
    <property type="match status" value="1"/>
</dbReference>
<protein>
    <recommendedName>
        <fullName evidence="12">ATP synthase epsilon chain</fullName>
    </recommendedName>
    <alternativeName>
        <fullName evidence="12">ATP synthase F1 sector epsilon subunit</fullName>
    </alternativeName>
    <alternativeName>
        <fullName evidence="12">F-ATPase epsilon subunit</fullName>
    </alternativeName>
</protein>
<comment type="subcellular location">
    <subcellularLocation>
        <location evidence="2 12">Cell membrane</location>
        <topology evidence="2 12">Peripheral membrane protein</topology>
    </subcellularLocation>
</comment>
<dbReference type="HAMAP" id="MF_00530">
    <property type="entry name" value="ATP_synth_epsil_bac"/>
    <property type="match status" value="1"/>
</dbReference>
<dbReference type="SUPFAM" id="SSF46604">
    <property type="entry name" value="Epsilon subunit of F1F0-ATP synthase C-terminal domain"/>
    <property type="match status" value="1"/>
</dbReference>
<keyword evidence="5 12" id="KW-0813">Transport</keyword>
<dbReference type="STRING" id="1246637.MTBBW1_1650015"/>
<keyword evidence="8 12" id="KW-0406">Ion transport</keyword>
<proteinExistence type="inferred from homology"/>
<dbReference type="Pfam" id="PF02823">
    <property type="entry name" value="ATP-synt_DE_N"/>
    <property type="match status" value="1"/>
</dbReference>
<dbReference type="InterPro" id="IPR036771">
    <property type="entry name" value="ATPsynth_dsu/esu_N"/>
</dbReference>
<keyword evidence="11 12" id="KW-0066">ATP synthesis</keyword>
<feature type="coiled-coil region" evidence="14">
    <location>
        <begin position="85"/>
        <end position="119"/>
    </location>
</feature>
<dbReference type="Proteomes" id="UP000191931">
    <property type="component" value="Unassembled WGS sequence"/>
</dbReference>
<evidence type="ECO:0000256" key="11">
    <source>
        <dbReference type="ARBA" id="ARBA00023310"/>
    </source>
</evidence>
<dbReference type="OrthoDB" id="9799969at2"/>
<dbReference type="InterPro" id="IPR020546">
    <property type="entry name" value="ATP_synth_F1_dsu/esu_N"/>
</dbReference>
<dbReference type="InterPro" id="IPR001469">
    <property type="entry name" value="ATP_synth_F1_dsu/esu"/>
</dbReference>
<gene>
    <name evidence="12 17" type="primary">atpC</name>
    <name evidence="17" type="ORF">MTBBW1_1650015</name>
</gene>
<name>A0A1W1H943_9BACT</name>
<comment type="function">
    <text evidence="1 12">Produces ATP from ADP in the presence of a proton gradient across the membrane.</text>
</comment>
<dbReference type="CDD" id="cd12152">
    <property type="entry name" value="F1-ATPase_delta"/>
    <property type="match status" value="1"/>
</dbReference>
<feature type="domain" description="ATP synthase F1 complex delta/epsilon subunit N-terminal" evidence="16">
    <location>
        <begin position="7"/>
        <end position="84"/>
    </location>
</feature>
<dbReference type="GO" id="GO:0005886">
    <property type="term" value="C:plasma membrane"/>
    <property type="evidence" value="ECO:0007669"/>
    <property type="project" value="UniProtKB-SubCell"/>
</dbReference>
<dbReference type="GO" id="GO:0005524">
    <property type="term" value="F:ATP binding"/>
    <property type="evidence" value="ECO:0007669"/>
    <property type="project" value="UniProtKB-UniRule"/>
</dbReference>
<evidence type="ECO:0000259" key="16">
    <source>
        <dbReference type="Pfam" id="PF02823"/>
    </source>
</evidence>
<dbReference type="AlphaFoldDB" id="A0A1W1H943"/>
<evidence type="ECO:0000256" key="10">
    <source>
        <dbReference type="ARBA" id="ARBA00023196"/>
    </source>
</evidence>
<dbReference type="Pfam" id="PF00401">
    <property type="entry name" value="ATP-synt_DE"/>
    <property type="match status" value="1"/>
</dbReference>
<comment type="subunit">
    <text evidence="4 12 13">F-type ATPases have 2 components, CF(1) - the catalytic core - and CF(0) - the membrane proton channel. CF(1) has five subunits: alpha(3), beta(3), gamma(1), delta(1), epsilon(1). CF(0) has three main subunits: a, b and c.</text>
</comment>
<dbReference type="Gene3D" id="1.20.5.440">
    <property type="entry name" value="ATP synthase delta/epsilon subunit, C-terminal domain"/>
    <property type="match status" value="1"/>
</dbReference>
<evidence type="ECO:0000256" key="6">
    <source>
        <dbReference type="ARBA" id="ARBA00022475"/>
    </source>
</evidence>
<dbReference type="InterPro" id="IPR020547">
    <property type="entry name" value="ATP_synth_F1_esu_C"/>
</dbReference>
<evidence type="ECO:0000256" key="7">
    <source>
        <dbReference type="ARBA" id="ARBA00022781"/>
    </source>
</evidence>
<evidence type="ECO:0000256" key="4">
    <source>
        <dbReference type="ARBA" id="ARBA00011648"/>
    </source>
</evidence>
<keyword evidence="18" id="KW-1185">Reference proteome</keyword>
<keyword evidence="7 12" id="KW-0375">Hydrogen ion transport</keyword>
<evidence type="ECO:0000256" key="8">
    <source>
        <dbReference type="ARBA" id="ARBA00023065"/>
    </source>
</evidence>
<keyword evidence="9 12" id="KW-0472">Membrane</keyword>
<evidence type="ECO:0000313" key="18">
    <source>
        <dbReference type="Proteomes" id="UP000191931"/>
    </source>
</evidence>
<dbReference type="GO" id="GO:0045259">
    <property type="term" value="C:proton-transporting ATP synthase complex"/>
    <property type="evidence" value="ECO:0007669"/>
    <property type="project" value="UniProtKB-KW"/>
</dbReference>
<keyword evidence="6 12" id="KW-1003">Cell membrane</keyword>
<dbReference type="PANTHER" id="PTHR13822">
    <property type="entry name" value="ATP SYNTHASE DELTA/EPSILON CHAIN"/>
    <property type="match status" value="1"/>
</dbReference>
<evidence type="ECO:0000256" key="3">
    <source>
        <dbReference type="ARBA" id="ARBA00005712"/>
    </source>
</evidence>
<evidence type="ECO:0000256" key="5">
    <source>
        <dbReference type="ARBA" id="ARBA00022448"/>
    </source>
</evidence>
<evidence type="ECO:0000256" key="13">
    <source>
        <dbReference type="RuleBase" id="RU003656"/>
    </source>
</evidence>
<evidence type="ECO:0000256" key="1">
    <source>
        <dbReference type="ARBA" id="ARBA00003543"/>
    </source>
</evidence>
<dbReference type="NCBIfam" id="TIGR01216">
    <property type="entry name" value="ATP_synt_epsi"/>
    <property type="match status" value="1"/>
</dbReference>
<keyword evidence="10 12" id="KW-0139">CF(1)</keyword>
<dbReference type="GO" id="GO:0046933">
    <property type="term" value="F:proton-transporting ATP synthase activity, rotational mechanism"/>
    <property type="evidence" value="ECO:0007669"/>
    <property type="project" value="UniProtKB-UniRule"/>
</dbReference>
<dbReference type="InterPro" id="IPR036794">
    <property type="entry name" value="ATP_F1_dsu/esu_C_sf"/>
</dbReference>
<reference evidence="17 18" key="1">
    <citation type="submission" date="2017-03" db="EMBL/GenBank/DDBJ databases">
        <authorList>
            <person name="Afonso C.L."/>
            <person name="Miller P.J."/>
            <person name="Scott M.A."/>
            <person name="Spackman E."/>
            <person name="Goraichik I."/>
            <person name="Dimitrov K.M."/>
            <person name="Suarez D.L."/>
            <person name="Swayne D.E."/>
        </authorList>
    </citation>
    <scope>NUCLEOTIDE SEQUENCE [LARGE SCALE GENOMIC DNA]</scope>
    <source>
        <strain evidence="17">PRJEB14757</strain>
    </source>
</reference>
<evidence type="ECO:0000259" key="15">
    <source>
        <dbReference type="Pfam" id="PF00401"/>
    </source>
</evidence>
<evidence type="ECO:0000256" key="2">
    <source>
        <dbReference type="ARBA" id="ARBA00004202"/>
    </source>
</evidence>